<dbReference type="EMBL" id="JAJJMA010206884">
    <property type="protein sequence ID" value="MCL7039956.1"/>
    <property type="molecule type" value="Genomic_DNA"/>
</dbReference>
<feature type="repeat" description="ANK" evidence="1">
    <location>
        <begin position="239"/>
        <end position="271"/>
    </location>
</feature>
<proteinExistence type="predicted"/>
<sequence>MERWRDHNRRVLVEHTVEFEKGKQTSIAVHKYDDHYTKDTAFGITDIFLFNMENDSEDPMIEVIGNFREPYLDLSKDPVSGAEKPLFFIVGDILVPAKCVGKYLYQGLLLPNLPGEVDFFVSVNRMTPASQAIKLTFPKTKKSEIETELEEKLATLLVTDKSDCKKLIRKLKKCDNKKSHSERILREHLKEWLFDNCRTVNAINGKGHQVIQIFASLGYAWAIAIFKRFGFALDAKHATGWTPLHWAAYYGRKGAATALLVGRADPTLVTTPTSDYPNERTAADIAFERGHYHLAAYLADFIKRPEKRMCISTHQQ</sequence>
<dbReference type="GO" id="GO:0005634">
    <property type="term" value="C:nucleus"/>
    <property type="evidence" value="ECO:0007669"/>
    <property type="project" value="TreeGrafter"/>
</dbReference>
<dbReference type="GO" id="GO:0003690">
    <property type="term" value="F:double-stranded DNA binding"/>
    <property type="evidence" value="ECO:0007669"/>
    <property type="project" value="TreeGrafter"/>
</dbReference>
<dbReference type="AlphaFoldDB" id="A0AA41VEV4"/>
<dbReference type="Proteomes" id="UP001177140">
    <property type="component" value="Unassembled WGS sequence"/>
</dbReference>
<evidence type="ECO:0000256" key="1">
    <source>
        <dbReference type="PROSITE-ProRule" id="PRU00023"/>
    </source>
</evidence>
<accession>A0AA41VEV4</accession>
<dbReference type="PANTHER" id="PTHR23335:SF3">
    <property type="entry name" value="CALMODULIN-BINDING TRANSCRIPTION ACTIVATOR 5"/>
    <property type="match status" value="1"/>
</dbReference>
<dbReference type="Pfam" id="PF00023">
    <property type="entry name" value="Ank"/>
    <property type="match status" value="1"/>
</dbReference>
<dbReference type="Gene3D" id="1.25.40.20">
    <property type="entry name" value="Ankyrin repeat-containing domain"/>
    <property type="match status" value="1"/>
</dbReference>
<dbReference type="GO" id="GO:0006357">
    <property type="term" value="P:regulation of transcription by RNA polymerase II"/>
    <property type="evidence" value="ECO:0007669"/>
    <property type="project" value="TreeGrafter"/>
</dbReference>
<keyword evidence="1" id="KW-0040">ANK repeat</keyword>
<reference evidence="2" key="1">
    <citation type="submission" date="2022-03" db="EMBL/GenBank/DDBJ databases">
        <title>A functionally conserved STORR gene fusion in Papaver species that diverged 16.8 million years ago.</title>
        <authorList>
            <person name="Catania T."/>
        </authorList>
    </citation>
    <scope>NUCLEOTIDE SEQUENCE</scope>
    <source>
        <strain evidence="2">S-191538</strain>
    </source>
</reference>
<evidence type="ECO:0000313" key="3">
    <source>
        <dbReference type="Proteomes" id="UP001177140"/>
    </source>
</evidence>
<keyword evidence="3" id="KW-1185">Reference proteome</keyword>
<organism evidence="2 3">
    <name type="scientific">Papaver nudicaule</name>
    <name type="common">Iceland poppy</name>
    <dbReference type="NCBI Taxonomy" id="74823"/>
    <lineage>
        <taxon>Eukaryota</taxon>
        <taxon>Viridiplantae</taxon>
        <taxon>Streptophyta</taxon>
        <taxon>Embryophyta</taxon>
        <taxon>Tracheophyta</taxon>
        <taxon>Spermatophyta</taxon>
        <taxon>Magnoliopsida</taxon>
        <taxon>Ranunculales</taxon>
        <taxon>Papaveraceae</taxon>
        <taxon>Papaveroideae</taxon>
        <taxon>Papaver</taxon>
    </lineage>
</organism>
<dbReference type="PROSITE" id="PS50088">
    <property type="entry name" value="ANK_REPEAT"/>
    <property type="match status" value="1"/>
</dbReference>
<dbReference type="GO" id="GO:0003712">
    <property type="term" value="F:transcription coregulator activity"/>
    <property type="evidence" value="ECO:0007669"/>
    <property type="project" value="TreeGrafter"/>
</dbReference>
<gene>
    <name evidence="2" type="ORF">MKW94_002886</name>
</gene>
<dbReference type="InterPro" id="IPR036770">
    <property type="entry name" value="Ankyrin_rpt-contain_sf"/>
</dbReference>
<name>A0AA41VEV4_PAPNU</name>
<dbReference type="InterPro" id="IPR002110">
    <property type="entry name" value="Ankyrin_rpt"/>
</dbReference>
<comment type="caution">
    <text evidence="2">The sequence shown here is derived from an EMBL/GenBank/DDBJ whole genome shotgun (WGS) entry which is preliminary data.</text>
</comment>
<evidence type="ECO:0000313" key="2">
    <source>
        <dbReference type="EMBL" id="MCL7039956.1"/>
    </source>
</evidence>
<dbReference type="SUPFAM" id="SSF48403">
    <property type="entry name" value="Ankyrin repeat"/>
    <property type="match status" value="1"/>
</dbReference>
<dbReference type="SMART" id="SM00248">
    <property type="entry name" value="ANK"/>
    <property type="match status" value="2"/>
</dbReference>
<dbReference type="PANTHER" id="PTHR23335">
    <property type="entry name" value="CALMODULIN-BINDING TRANSCRIPTION ACTIVATOR CAMTA"/>
    <property type="match status" value="1"/>
</dbReference>
<protein>
    <submittedName>
        <fullName evidence="2">Uncharacterized protein</fullName>
    </submittedName>
</protein>